<dbReference type="GO" id="GO:0016853">
    <property type="term" value="F:isomerase activity"/>
    <property type="evidence" value="ECO:0007669"/>
    <property type="project" value="UniProtKB-ARBA"/>
</dbReference>
<dbReference type="AlphaFoldDB" id="A0A7Y0PLW2"/>
<evidence type="ECO:0000256" key="1">
    <source>
        <dbReference type="ARBA" id="ARBA00010211"/>
    </source>
</evidence>
<dbReference type="InterPro" id="IPR011234">
    <property type="entry name" value="Fumarylacetoacetase-like_C"/>
</dbReference>
<reference evidence="4 5" key="1">
    <citation type="submission" date="2020-04" db="EMBL/GenBank/DDBJ databases">
        <title>Bacillus sp. UniB3 isolated from commercial digestive syrup.</title>
        <authorList>
            <person name="Thorat V."/>
            <person name="Kirdat K."/>
            <person name="Tiwarekar B."/>
            <person name="Yadav A."/>
        </authorList>
    </citation>
    <scope>NUCLEOTIDE SEQUENCE [LARGE SCALE GENOMIC DNA]</scope>
    <source>
        <strain evidence="4 5">UniB3</strain>
    </source>
</reference>
<evidence type="ECO:0000259" key="3">
    <source>
        <dbReference type="Pfam" id="PF01557"/>
    </source>
</evidence>
<dbReference type="GO" id="GO:0046872">
    <property type="term" value="F:metal ion binding"/>
    <property type="evidence" value="ECO:0007669"/>
    <property type="project" value="UniProtKB-KW"/>
</dbReference>
<comment type="caution">
    <text evidence="4">The sequence shown here is derived from an EMBL/GenBank/DDBJ whole genome shotgun (WGS) entry which is preliminary data.</text>
</comment>
<dbReference type="PANTHER" id="PTHR11820">
    <property type="entry name" value="ACYLPYRUVASE"/>
    <property type="match status" value="1"/>
</dbReference>
<dbReference type="SUPFAM" id="SSF56529">
    <property type="entry name" value="FAH"/>
    <property type="match status" value="1"/>
</dbReference>
<keyword evidence="4" id="KW-0378">Hydrolase</keyword>
<evidence type="ECO:0000313" key="5">
    <source>
        <dbReference type="Proteomes" id="UP000588491"/>
    </source>
</evidence>
<keyword evidence="2" id="KW-0479">Metal-binding</keyword>
<dbReference type="GO" id="GO:0018773">
    <property type="term" value="F:acetylpyruvate hydrolase activity"/>
    <property type="evidence" value="ECO:0007669"/>
    <property type="project" value="TreeGrafter"/>
</dbReference>
<dbReference type="InterPro" id="IPR036663">
    <property type="entry name" value="Fumarylacetoacetase_C_sf"/>
</dbReference>
<dbReference type="Proteomes" id="UP000588491">
    <property type="component" value="Unassembled WGS sequence"/>
</dbReference>
<dbReference type="FunFam" id="3.90.850.10:FF:000002">
    <property type="entry name" value="2-hydroxyhepta-2,4-diene-1,7-dioate isomerase"/>
    <property type="match status" value="1"/>
</dbReference>
<gene>
    <name evidence="4" type="ORF">HHU08_06870</name>
</gene>
<dbReference type="EMBL" id="JABBPK010000001">
    <property type="protein sequence ID" value="NMO76711.1"/>
    <property type="molecule type" value="Genomic_DNA"/>
</dbReference>
<comment type="similarity">
    <text evidence="1">Belongs to the FAH family.</text>
</comment>
<protein>
    <submittedName>
        <fullName evidence="4">Fumarylacetoacetate hydrolase family protein</fullName>
    </submittedName>
</protein>
<dbReference type="GO" id="GO:0019752">
    <property type="term" value="P:carboxylic acid metabolic process"/>
    <property type="evidence" value="ECO:0007669"/>
    <property type="project" value="UniProtKB-ARBA"/>
</dbReference>
<dbReference type="RefSeq" id="WP_169188092.1">
    <property type="nucleotide sequence ID" value="NZ_JABBPK010000001.1"/>
</dbReference>
<name>A0A7Y0PLW2_9BACI</name>
<proteinExistence type="inferred from homology"/>
<dbReference type="Pfam" id="PF01557">
    <property type="entry name" value="FAA_hydrolase"/>
    <property type="match status" value="1"/>
</dbReference>
<sequence length="301" mass="33594">MKFATISLEEKILVGIVDENGIVPLNDAEEKRTGRRPYAEDLVTCMEQEDFLNNVRSLIHWIEEQNDQANFYIPMEKVKFLAPIPRPRKNIFCVGKNYVEHAIEMGSKEDIPKHVMVFTKAPTTVIGHLNDVLEHKEVTEQLDYEGELAVVIGKRGKGIEKEKALDYIFGYTILNDITARDLQKKHKQFFIGKSLDTSAPMGPWIVTSDSITDPNSLNITTTVNGEVRQQSNTTHFIFPIEEVISVLSKGMTLEPGDIIATGTPAGVGKGFNPPRFLKAGDTIEISVEGIGTLINKVARDK</sequence>
<dbReference type="Gene3D" id="3.90.850.10">
    <property type="entry name" value="Fumarylacetoacetase-like, C-terminal domain"/>
    <property type="match status" value="1"/>
</dbReference>
<feature type="domain" description="Fumarylacetoacetase-like C-terminal" evidence="3">
    <location>
        <begin position="91"/>
        <end position="297"/>
    </location>
</feature>
<dbReference type="PANTHER" id="PTHR11820:SF7">
    <property type="entry name" value="ACYLPYRUVASE FAHD1, MITOCHONDRIAL"/>
    <property type="match status" value="1"/>
</dbReference>
<accession>A0A7Y0PLW2</accession>
<evidence type="ECO:0000256" key="2">
    <source>
        <dbReference type="ARBA" id="ARBA00022723"/>
    </source>
</evidence>
<keyword evidence="5" id="KW-1185">Reference proteome</keyword>
<organism evidence="4 5">
    <name type="scientific">Niallia alba</name>
    <dbReference type="NCBI Taxonomy" id="2729105"/>
    <lineage>
        <taxon>Bacteria</taxon>
        <taxon>Bacillati</taxon>
        <taxon>Bacillota</taxon>
        <taxon>Bacilli</taxon>
        <taxon>Bacillales</taxon>
        <taxon>Bacillaceae</taxon>
        <taxon>Niallia</taxon>
    </lineage>
</organism>
<evidence type="ECO:0000313" key="4">
    <source>
        <dbReference type="EMBL" id="NMO76711.1"/>
    </source>
</evidence>